<dbReference type="SUPFAM" id="SSF48065">
    <property type="entry name" value="DBL homology domain (DH-domain)"/>
    <property type="match status" value="1"/>
</dbReference>
<evidence type="ECO:0000313" key="2">
    <source>
        <dbReference type="EMBL" id="GIY18780.1"/>
    </source>
</evidence>
<gene>
    <name evidence="2" type="primary">FARP2</name>
    <name evidence="2" type="ORF">CEXT_505931</name>
</gene>
<dbReference type="InterPro" id="IPR011993">
    <property type="entry name" value="PH-like_dom_sf"/>
</dbReference>
<dbReference type="Proteomes" id="UP001054945">
    <property type="component" value="Unassembled WGS sequence"/>
</dbReference>
<dbReference type="AlphaFoldDB" id="A0AAV4RAQ5"/>
<dbReference type="GO" id="GO:0005737">
    <property type="term" value="C:cytoplasm"/>
    <property type="evidence" value="ECO:0007669"/>
    <property type="project" value="TreeGrafter"/>
</dbReference>
<keyword evidence="3" id="KW-1185">Reference proteome</keyword>
<dbReference type="InterPro" id="IPR000219">
    <property type="entry name" value="DH_dom"/>
</dbReference>
<evidence type="ECO:0000259" key="1">
    <source>
        <dbReference type="Pfam" id="PF00621"/>
    </source>
</evidence>
<dbReference type="EMBL" id="BPLR01007675">
    <property type="protein sequence ID" value="GIY18780.1"/>
    <property type="molecule type" value="Genomic_DNA"/>
</dbReference>
<sequence length="165" mass="19609">TKAGLLGRQTWKSWFSWHQGVGDVLIMHKEMIQIHSTYLEKLPEVLKLVYKDLGNNQNFAQMYYQFEAQKICYLPLTSFLLKPAFRFLIYYNSFLKDLLSCYNNQHPDFDNCVDMLNELRNHCENFDNRILPVVNFTKLMELQRCLIGFPNLVDNSREFIREGLV</sequence>
<feature type="non-terminal residue" evidence="2">
    <location>
        <position position="1"/>
    </location>
</feature>
<reference evidence="2 3" key="1">
    <citation type="submission" date="2021-06" db="EMBL/GenBank/DDBJ databases">
        <title>Caerostris extrusa draft genome.</title>
        <authorList>
            <person name="Kono N."/>
            <person name="Arakawa K."/>
        </authorList>
    </citation>
    <scope>NUCLEOTIDE SEQUENCE [LARGE SCALE GENOMIC DNA]</scope>
</reference>
<dbReference type="Gene3D" id="2.30.29.30">
    <property type="entry name" value="Pleckstrin-homology domain (PH domain)/Phosphotyrosine-binding domain (PTB)"/>
    <property type="match status" value="1"/>
</dbReference>
<name>A0AAV4RAQ5_CAEEX</name>
<organism evidence="2 3">
    <name type="scientific">Caerostris extrusa</name>
    <name type="common">Bark spider</name>
    <name type="synonym">Caerostris bankana</name>
    <dbReference type="NCBI Taxonomy" id="172846"/>
    <lineage>
        <taxon>Eukaryota</taxon>
        <taxon>Metazoa</taxon>
        <taxon>Ecdysozoa</taxon>
        <taxon>Arthropoda</taxon>
        <taxon>Chelicerata</taxon>
        <taxon>Arachnida</taxon>
        <taxon>Araneae</taxon>
        <taxon>Araneomorphae</taxon>
        <taxon>Entelegynae</taxon>
        <taxon>Araneoidea</taxon>
        <taxon>Araneidae</taxon>
        <taxon>Caerostris</taxon>
    </lineage>
</organism>
<dbReference type="GO" id="GO:0005085">
    <property type="term" value="F:guanyl-nucleotide exchange factor activity"/>
    <property type="evidence" value="ECO:0007669"/>
    <property type="project" value="InterPro"/>
</dbReference>
<proteinExistence type="predicted"/>
<dbReference type="PANTHER" id="PTHR12673">
    <property type="entry name" value="FACIOGENITAL DYSPLASIA PROTEIN"/>
    <property type="match status" value="1"/>
</dbReference>
<dbReference type="PANTHER" id="PTHR12673:SF159">
    <property type="entry name" value="LD03170P"/>
    <property type="match status" value="1"/>
</dbReference>
<feature type="domain" description="DH" evidence="1">
    <location>
        <begin position="17"/>
        <end position="125"/>
    </location>
</feature>
<dbReference type="Pfam" id="PF00621">
    <property type="entry name" value="RhoGEF"/>
    <property type="match status" value="1"/>
</dbReference>
<dbReference type="Gene3D" id="1.20.900.10">
    <property type="entry name" value="Dbl homology (DH) domain"/>
    <property type="match status" value="1"/>
</dbReference>
<accession>A0AAV4RAQ5</accession>
<evidence type="ECO:0000313" key="3">
    <source>
        <dbReference type="Proteomes" id="UP001054945"/>
    </source>
</evidence>
<dbReference type="InterPro" id="IPR051092">
    <property type="entry name" value="FYVE_RhoGEF_PH"/>
</dbReference>
<dbReference type="InterPro" id="IPR035899">
    <property type="entry name" value="DBL_dom_sf"/>
</dbReference>
<comment type="caution">
    <text evidence="2">The sequence shown here is derived from an EMBL/GenBank/DDBJ whole genome shotgun (WGS) entry which is preliminary data.</text>
</comment>
<protein>
    <submittedName>
        <fullName evidence="2">FERM, ARHGEF and pleckstrin domain-containing protein 2</fullName>
    </submittedName>
</protein>